<feature type="binding site" evidence="3">
    <location>
        <position position="367"/>
    </location>
    <ligand>
        <name>CTP</name>
        <dbReference type="ChEBI" id="CHEBI:37563"/>
    </ligand>
</feature>
<feature type="region of interest" description="Phosphopantothenate--cysteine ligase" evidence="3">
    <location>
        <begin position="215"/>
        <end position="428"/>
    </location>
</feature>
<dbReference type="GO" id="GO:0010181">
    <property type="term" value="F:FMN binding"/>
    <property type="evidence" value="ECO:0007669"/>
    <property type="project" value="UniProtKB-UniRule"/>
</dbReference>
<dbReference type="InterPro" id="IPR036551">
    <property type="entry name" value="Flavin_trans-like"/>
</dbReference>
<dbReference type="EMBL" id="FOSV01000001">
    <property type="protein sequence ID" value="SFK30360.1"/>
    <property type="molecule type" value="Genomic_DNA"/>
</dbReference>
<feature type="binding site" evidence="3">
    <location>
        <position position="349"/>
    </location>
    <ligand>
        <name>CTP</name>
        <dbReference type="ChEBI" id="CHEBI:37563"/>
    </ligand>
</feature>
<evidence type="ECO:0000256" key="4">
    <source>
        <dbReference type="RuleBase" id="RU364078"/>
    </source>
</evidence>
<reference evidence="8" key="1">
    <citation type="submission" date="2016-10" db="EMBL/GenBank/DDBJ databases">
        <authorList>
            <person name="Varghese N."/>
            <person name="Submissions S."/>
        </authorList>
    </citation>
    <scope>NUCLEOTIDE SEQUENCE [LARGE SCALE GENOMIC DNA]</scope>
    <source>
        <strain evidence="8">CGMCC 1.6474</strain>
    </source>
</reference>
<dbReference type="AlphaFoldDB" id="A0A1I3YF11"/>
<sequence length="428" mass="44626">MSRSPSSASGPLSGRRVLLVVGGGIAAYKALDLIRRLRDRGAAVRPLLTESAQEFITPLAAAALAGERTHTDLFDRESEAEIGHIRLARDADAIVVAPATANMMARMATGHAPDLAATVLLATTLPILIAPAMNVRMWLHPATQRNLATLKADGVTVVGPNEGAMAEAEFGPGRLAEPHEIADALEAMLAQRAQAGGFGFLAGRETPKRLAGRHVLVTSGPTHEAIDPVRYLANRSSGRQGHAVAAAAAEAGARVTLVSGPVALPDPAGVTVVRVESAREMLAAVEAALPADLAIFAAAVGDWRPAETRGAKIKKDGHTPAPLTLVENPDILATISARTEGRPPLVVGFAAETDQVLDNARKKIARKGCDLIVANDVSAEGGVMGGLDNTVHLVARDGGVETWPKLGKEEVGRRLVARFSEWLAARPG</sequence>
<organism evidence="7 8">
    <name type="scientific">Methylorubrum salsuginis</name>
    <dbReference type="NCBI Taxonomy" id="414703"/>
    <lineage>
        <taxon>Bacteria</taxon>
        <taxon>Pseudomonadati</taxon>
        <taxon>Pseudomonadota</taxon>
        <taxon>Alphaproteobacteria</taxon>
        <taxon>Hyphomicrobiales</taxon>
        <taxon>Methylobacteriaceae</taxon>
        <taxon>Methylorubrum</taxon>
    </lineage>
</organism>
<dbReference type="NCBIfam" id="TIGR00521">
    <property type="entry name" value="coaBC_dfp"/>
    <property type="match status" value="1"/>
</dbReference>
<dbReference type="EC" id="6.3.2.5" evidence="3"/>
<evidence type="ECO:0000313" key="7">
    <source>
        <dbReference type="EMBL" id="SFK30360.1"/>
    </source>
</evidence>
<dbReference type="Proteomes" id="UP000198804">
    <property type="component" value="Unassembled WGS sequence"/>
</dbReference>
<keyword evidence="3 4" id="KW-0288">FMN</keyword>
<protein>
    <recommendedName>
        <fullName evidence="3">Coenzyme A biosynthesis bifunctional protein CoaBC</fullName>
    </recommendedName>
    <alternativeName>
        <fullName evidence="3">DNA/pantothenate metabolism flavoprotein</fullName>
    </alternativeName>
    <alternativeName>
        <fullName evidence="3">Phosphopantothenoylcysteine synthetase/decarboxylase</fullName>
        <shortName evidence="3">PPCS-PPCDC</shortName>
    </alternativeName>
    <domain>
        <recommendedName>
            <fullName evidence="3">Phosphopantothenoylcysteine decarboxylase</fullName>
            <shortName evidence="3">PPC decarboxylase</shortName>
            <shortName evidence="3">PPC-DC</shortName>
            <ecNumber evidence="3">4.1.1.36</ecNumber>
        </recommendedName>
        <alternativeName>
            <fullName evidence="3">CoaC</fullName>
        </alternativeName>
    </domain>
    <domain>
        <recommendedName>
            <fullName evidence="3">Phosphopantothenate--cysteine ligase</fullName>
            <ecNumber evidence="3">6.3.2.5</ecNumber>
        </recommendedName>
        <alternativeName>
            <fullName evidence="3">CoaB</fullName>
        </alternativeName>
        <alternativeName>
            <fullName evidence="3">Phosphopantothenoylcysteine synthetase</fullName>
            <shortName evidence="3">PPC synthetase</shortName>
            <shortName evidence="3">PPC-S</shortName>
        </alternativeName>
    </domain>
</protein>
<evidence type="ECO:0000313" key="8">
    <source>
        <dbReference type="Proteomes" id="UP000198804"/>
    </source>
</evidence>
<comment type="catalytic activity">
    <reaction evidence="3 4">
        <text>N-[(R)-4-phosphopantothenoyl]-L-cysteine + H(+) = (R)-4'-phosphopantetheine + CO2</text>
        <dbReference type="Rhea" id="RHEA:16793"/>
        <dbReference type="ChEBI" id="CHEBI:15378"/>
        <dbReference type="ChEBI" id="CHEBI:16526"/>
        <dbReference type="ChEBI" id="CHEBI:59458"/>
        <dbReference type="ChEBI" id="CHEBI:61723"/>
        <dbReference type="EC" id="4.1.1.36"/>
    </reaction>
</comment>
<evidence type="ECO:0000256" key="1">
    <source>
        <dbReference type="ARBA" id="ARBA00022793"/>
    </source>
</evidence>
<dbReference type="Pfam" id="PF04127">
    <property type="entry name" value="DFP"/>
    <property type="match status" value="1"/>
</dbReference>
<dbReference type="STRING" id="414703.SAMN04488125_101173"/>
<dbReference type="InterPro" id="IPR007085">
    <property type="entry name" value="DNA/pantothenate-metab_flavo_C"/>
</dbReference>
<dbReference type="GO" id="GO:0004633">
    <property type="term" value="F:phosphopantothenoylcysteine decarboxylase activity"/>
    <property type="evidence" value="ECO:0007669"/>
    <property type="project" value="UniProtKB-UniRule"/>
</dbReference>
<dbReference type="Gene3D" id="3.40.50.1950">
    <property type="entry name" value="Flavin prenyltransferase-like"/>
    <property type="match status" value="1"/>
</dbReference>
<dbReference type="PANTHER" id="PTHR14359:SF6">
    <property type="entry name" value="PHOSPHOPANTOTHENOYLCYSTEINE DECARBOXYLASE"/>
    <property type="match status" value="1"/>
</dbReference>
<evidence type="ECO:0000259" key="6">
    <source>
        <dbReference type="Pfam" id="PF04127"/>
    </source>
</evidence>
<keyword evidence="8" id="KW-1185">Reference proteome</keyword>
<comment type="cofactor">
    <cofactor evidence="3">
        <name>Mg(2+)</name>
        <dbReference type="ChEBI" id="CHEBI:18420"/>
    </cofactor>
</comment>
<name>A0A1I3YF11_9HYPH</name>
<dbReference type="RefSeq" id="WP_091941007.1">
    <property type="nucleotide sequence ID" value="NZ_FOSV01000001.1"/>
</dbReference>
<comment type="function">
    <text evidence="4">Catalyzes two steps in the biosynthesis of coenzyme A. In the first step cysteine is conjugated to 4'-phosphopantothenate to form 4-phosphopantothenoylcysteine, in the latter compound is decarboxylated to form 4'-phosphopantotheine.</text>
</comment>
<evidence type="ECO:0000256" key="2">
    <source>
        <dbReference type="ARBA" id="ARBA00023239"/>
    </source>
</evidence>
<keyword evidence="1 3" id="KW-0210">Decarboxylase</keyword>
<dbReference type="SUPFAM" id="SSF102645">
    <property type="entry name" value="CoaB-like"/>
    <property type="match status" value="1"/>
</dbReference>
<dbReference type="InterPro" id="IPR003382">
    <property type="entry name" value="Flavoprotein"/>
</dbReference>
<feature type="domain" description="Flavoprotein" evidence="5">
    <location>
        <begin position="16"/>
        <end position="185"/>
    </location>
</feature>
<feature type="binding site" evidence="3">
    <location>
        <position position="363"/>
    </location>
    <ligand>
        <name>CTP</name>
        <dbReference type="ChEBI" id="CHEBI:37563"/>
    </ligand>
</feature>
<comment type="function">
    <text evidence="3">Catalyzes two sequential steps in the biosynthesis of coenzyme A. In the first step cysteine is conjugated to 4'-phosphopantothenate to form 4-phosphopantothenoylcysteine. In the second step the latter compound is decarboxylated to form 4'-phosphopantotheine.</text>
</comment>
<dbReference type="HAMAP" id="MF_02225">
    <property type="entry name" value="CoaBC"/>
    <property type="match status" value="1"/>
</dbReference>
<evidence type="ECO:0000259" key="5">
    <source>
        <dbReference type="Pfam" id="PF02441"/>
    </source>
</evidence>
<evidence type="ECO:0000256" key="3">
    <source>
        <dbReference type="HAMAP-Rule" id="MF_02225"/>
    </source>
</evidence>
<comment type="cofactor">
    <cofactor evidence="3">
        <name>FMN</name>
        <dbReference type="ChEBI" id="CHEBI:58210"/>
    </cofactor>
    <text evidence="3">Binds 1 FMN per subunit.</text>
</comment>
<keyword evidence="3 4" id="KW-0436">Ligase</keyword>
<dbReference type="InterPro" id="IPR005252">
    <property type="entry name" value="CoaBC"/>
</dbReference>
<feature type="binding site" evidence="3">
    <location>
        <begin position="329"/>
        <end position="332"/>
    </location>
    <ligand>
        <name>CTP</name>
        <dbReference type="ChEBI" id="CHEBI:37563"/>
    </ligand>
</feature>
<comment type="pathway">
    <text evidence="3 4">Cofactor biosynthesis; coenzyme A biosynthesis; CoA from (R)-pantothenate: step 3/5.</text>
</comment>
<accession>A0A1I3YF11</accession>
<gene>
    <name evidence="3" type="primary">coaBC</name>
    <name evidence="7" type="ORF">SAMN04488125_101173</name>
</gene>
<dbReference type="GO" id="GO:0046872">
    <property type="term" value="F:metal ion binding"/>
    <property type="evidence" value="ECO:0007669"/>
    <property type="project" value="UniProtKB-KW"/>
</dbReference>
<dbReference type="GO" id="GO:0004632">
    <property type="term" value="F:phosphopantothenate--cysteine ligase activity"/>
    <property type="evidence" value="ECO:0007669"/>
    <property type="project" value="UniProtKB-UniRule"/>
</dbReference>
<dbReference type="Gene3D" id="3.40.50.10300">
    <property type="entry name" value="CoaB-like"/>
    <property type="match status" value="1"/>
</dbReference>
<keyword evidence="3 4" id="KW-0285">Flavoprotein</keyword>
<dbReference type="Pfam" id="PF02441">
    <property type="entry name" value="Flavoprotein"/>
    <property type="match status" value="1"/>
</dbReference>
<dbReference type="InterPro" id="IPR035929">
    <property type="entry name" value="CoaB-like_sf"/>
</dbReference>
<proteinExistence type="inferred from homology"/>
<dbReference type="OrthoDB" id="9802554at2"/>
<dbReference type="GO" id="GO:0015941">
    <property type="term" value="P:pantothenate catabolic process"/>
    <property type="evidence" value="ECO:0007669"/>
    <property type="project" value="InterPro"/>
</dbReference>
<comment type="similarity">
    <text evidence="3 4">In the C-terminal section; belongs to the PPC synthetase family.</text>
</comment>
<keyword evidence="2 3" id="KW-0456">Lyase</keyword>
<dbReference type="SUPFAM" id="SSF52507">
    <property type="entry name" value="Homo-oligomeric flavin-containing Cys decarboxylases, HFCD"/>
    <property type="match status" value="1"/>
</dbReference>
<feature type="binding site" evidence="3">
    <location>
        <position position="302"/>
    </location>
    <ligand>
        <name>CTP</name>
        <dbReference type="ChEBI" id="CHEBI:37563"/>
    </ligand>
</feature>
<comment type="catalytic activity">
    <reaction evidence="3 4">
        <text>(R)-4'-phosphopantothenate + L-cysteine + CTP = N-[(R)-4-phosphopantothenoyl]-L-cysteine + CMP + diphosphate + H(+)</text>
        <dbReference type="Rhea" id="RHEA:19397"/>
        <dbReference type="ChEBI" id="CHEBI:10986"/>
        <dbReference type="ChEBI" id="CHEBI:15378"/>
        <dbReference type="ChEBI" id="CHEBI:33019"/>
        <dbReference type="ChEBI" id="CHEBI:35235"/>
        <dbReference type="ChEBI" id="CHEBI:37563"/>
        <dbReference type="ChEBI" id="CHEBI:59458"/>
        <dbReference type="ChEBI" id="CHEBI:60377"/>
        <dbReference type="EC" id="6.3.2.5"/>
    </reaction>
</comment>
<feature type="domain" description="DNA/pantothenate metabolism flavoprotein C-terminal" evidence="6">
    <location>
        <begin position="210"/>
        <end position="419"/>
    </location>
</feature>
<comment type="pathway">
    <text evidence="3 4">Cofactor biosynthesis; coenzyme A biosynthesis; CoA from (R)-pantothenate: step 2/5.</text>
</comment>
<feature type="binding site" evidence="3">
    <location>
        <position position="312"/>
    </location>
    <ligand>
        <name>CTP</name>
        <dbReference type="ChEBI" id="CHEBI:37563"/>
    </ligand>
</feature>
<keyword evidence="3" id="KW-0511">Multifunctional enzyme</keyword>
<dbReference type="GO" id="GO:0071513">
    <property type="term" value="C:phosphopantothenoylcysteine decarboxylase complex"/>
    <property type="evidence" value="ECO:0007669"/>
    <property type="project" value="TreeGrafter"/>
</dbReference>
<feature type="region of interest" description="Phosphopantothenoylcysteine decarboxylase" evidence="3">
    <location>
        <begin position="1"/>
        <end position="214"/>
    </location>
</feature>
<dbReference type="PANTHER" id="PTHR14359">
    <property type="entry name" value="HOMO-OLIGOMERIC FLAVIN CONTAINING CYS DECARBOXYLASE FAMILY"/>
    <property type="match status" value="1"/>
</dbReference>
<comment type="caution">
    <text evidence="3">Lacks conserved residue(s) required for the propagation of feature annotation.</text>
</comment>
<keyword evidence="3" id="KW-0479">Metal-binding</keyword>
<dbReference type="UniPathway" id="UPA00241">
    <property type="reaction ID" value="UER00353"/>
</dbReference>
<comment type="similarity">
    <text evidence="3 4">In the N-terminal section; belongs to the HFCD (homo-oligomeric flavin containing Cys decarboxylase) superfamily.</text>
</comment>
<dbReference type="EC" id="4.1.1.36" evidence="3"/>
<keyword evidence="3" id="KW-0460">Magnesium</keyword>
<dbReference type="GO" id="GO:0015937">
    <property type="term" value="P:coenzyme A biosynthetic process"/>
    <property type="evidence" value="ECO:0007669"/>
    <property type="project" value="UniProtKB-UniRule"/>
</dbReference>